<keyword evidence="1" id="KW-0732">Signal</keyword>
<organism evidence="2 3">
    <name type="scientific">Stenotrophomonas maltophilia</name>
    <name type="common">Pseudomonas maltophilia</name>
    <name type="synonym">Xanthomonas maltophilia</name>
    <dbReference type="NCBI Taxonomy" id="40324"/>
    <lineage>
        <taxon>Bacteria</taxon>
        <taxon>Pseudomonadati</taxon>
        <taxon>Pseudomonadota</taxon>
        <taxon>Gammaproteobacteria</taxon>
        <taxon>Lysobacterales</taxon>
        <taxon>Lysobacteraceae</taxon>
        <taxon>Stenotrophomonas</taxon>
        <taxon>Stenotrophomonas maltophilia group</taxon>
    </lineage>
</organism>
<dbReference type="Gene3D" id="2.60.40.10">
    <property type="entry name" value="Immunoglobulins"/>
    <property type="match status" value="1"/>
</dbReference>
<accession>A0A246HLR2</accession>
<dbReference type="Proteomes" id="UP000198157">
    <property type="component" value="Unassembled WGS sequence"/>
</dbReference>
<dbReference type="InterPro" id="IPR008962">
    <property type="entry name" value="PapD-like_sf"/>
</dbReference>
<evidence type="ECO:0000313" key="2">
    <source>
        <dbReference type="EMBL" id="OWQ52276.1"/>
    </source>
</evidence>
<dbReference type="SUPFAM" id="SSF49354">
    <property type="entry name" value="PapD-like"/>
    <property type="match status" value="1"/>
</dbReference>
<sequence length="238" mass="25927">MNSVTARLRALLLLLAAAVAAPAQANLTVHPMRLPVHDGRAGQIRVYSQTSKVQYVQTRVLRLDQPGTPEEKEVEVRPGNQDGVVVTPGKFVLASGGNRLVRVISLESVRQETPYRVYFEGVPPPQEETTDEATETPTANVGVSLIWGALVHVIPAQPVPDMRLDGADLHNIGNVRLGVTNIKACTAPKQCTEHALERSLYPGARMALPFDPAGVTQVIVSYRLSYQGYKNYTRSLTP</sequence>
<proteinExistence type="predicted"/>
<comment type="caution">
    <text evidence="2">The sequence shown here is derived from an EMBL/GenBank/DDBJ whole genome shotgun (WGS) entry which is preliminary data.</text>
</comment>
<evidence type="ECO:0000313" key="3">
    <source>
        <dbReference type="Proteomes" id="UP000198157"/>
    </source>
</evidence>
<name>A0A246HLR2_STEMA</name>
<dbReference type="InterPro" id="IPR013783">
    <property type="entry name" value="Ig-like_fold"/>
</dbReference>
<feature type="signal peptide" evidence="1">
    <location>
        <begin position="1"/>
        <end position="25"/>
    </location>
</feature>
<dbReference type="AlphaFoldDB" id="A0A246HLR2"/>
<dbReference type="OrthoDB" id="6506633at2"/>
<protein>
    <submittedName>
        <fullName evidence="2">Pilus assembly protein</fullName>
    </submittedName>
</protein>
<evidence type="ECO:0000256" key="1">
    <source>
        <dbReference type="SAM" id="SignalP"/>
    </source>
</evidence>
<feature type="chain" id="PRO_5013258698" evidence="1">
    <location>
        <begin position="26"/>
        <end position="238"/>
    </location>
</feature>
<dbReference type="EMBL" id="NIVS01000032">
    <property type="protein sequence ID" value="OWQ52276.1"/>
    <property type="molecule type" value="Genomic_DNA"/>
</dbReference>
<gene>
    <name evidence="2" type="ORF">CEE60_13225</name>
</gene>
<reference evidence="2 3" key="1">
    <citation type="submission" date="2017-06" db="EMBL/GenBank/DDBJ databases">
        <authorList>
            <person name="Kim H.J."/>
            <person name="Triplett B.A."/>
        </authorList>
    </citation>
    <scope>NUCLEOTIDE SEQUENCE [LARGE SCALE GENOMIC DNA]</scope>
    <source>
        <strain evidence="2 3">13146</strain>
    </source>
</reference>